<dbReference type="InterPro" id="IPR050147">
    <property type="entry name" value="Ser/Thr_Dehydratase"/>
</dbReference>
<feature type="compositionally biased region" description="Basic and acidic residues" evidence="7">
    <location>
        <begin position="677"/>
        <end position="686"/>
    </location>
</feature>
<dbReference type="InterPro" id="IPR005789">
    <property type="entry name" value="Thr_deHydtase_catblc"/>
</dbReference>
<feature type="domain" description="Tryptophan synthase beta chain-like PALP" evidence="8">
    <location>
        <begin position="1095"/>
        <end position="1384"/>
    </location>
</feature>
<dbReference type="InterPro" id="IPR001926">
    <property type="entry name" value="TrpB-like_PALP"/>
</dbReference>
<feature type="compositionally biased region" description="Acidic residues" evidence="7">
    <location>
        <begin position="687"/>
        <end position="698"/>
    </location>
</feature>
<dbReference type="Pfam" id="PF00291">
    <property type="entry name" value="PALP"/>
    <property type="match status" value="1"/>
</dbReference>
<dbReference type="InterPro" id="IPR019354">
    <property type="entry name" value="SMG8-like"/>
</dbReference>
<feature type="compositionally biased region" description="Basic and acidic residues" evidence="7">
    <location>
        <begin position="699"/>
        <end position="709"/>
    </location>
</feature>
<dbReference type="CDD" id="cd04886">
    <property type="entry name" value="ACT_ThrD-II-like"/>
    <property type="match status" value="1"/>
</dbReference>
<protein>
    <recommendedName>
        <fullName evidence="5">L-serine deaminase</fullName>
    </recommendedName>
    <alternativeName>
        <fullName evidence="6">L-threonine dehydratase</fullName>
    </alternativeName>
</protein>
<dbReference type="InterPro" id="IPR044561">
    <property type="entry name" value="ACT_ThrD-II-like"/>
</dbReference>
<keyword evidence="4" id="KW-0456">Lyase</keyword>
<sequence>MAENLNSFLENGYLKIKNFGVTIPPVPLVIATLIGKETSDNTKNDIINRYLGKEVFFDWSFDDDSKMEIKAFYDEEETVLWLLFNGIHDISLLHRLFESGENGESFFEKLSGIEGAQHRFLLFLFSISHLVLFVEQACRFDLDLINLLEDVNRNRLRSVSMIKTALFDLLDGHTAQNLPFLRENGRIAVPKMLFCFYRNPLRIDLSNSKKKELLEKMEKCIESQVSHFMRQHGIIDNRFPENALGQITISSGAPFVYIFNHDELPKDANNEFVVSLYPEESCEDFSAERIQKLIENVLELHPKNKELLSRSDYNFDYFLHTAILNIRKKIVEDIGTTTFNLNDFVQAAKFLKRMFVDGAADGYSMAFSRHSLQEVDTLNSIIDSSVGFGMNLYKSQLNQQPDVTGGGDIAFSQLEHDFTLNMVIDQLVRRSPRALGKAKQNTMVERIRTDCTALWMDGHQRCETLSLTGQLCHFTLHDLPNETSVGGSRSRDEKRPRKEHCSGVKTYSMCNCGLSRQIRSDPFSLKEANFTFYQKSDLTFGSCCADLDRYDFHLFNVHDAAANWASKSDEDLDTTMVFDDQNPKGPSPSGTKRENEVHFEVDDEENVAIDPHEYNIRFFDDDDEGAAQIPSDEGEGLEMSDQPKGNEAPIEPMTQDDGPMSKAFSGDDIEEDEEVEEQRRKERIESTEEDEELDEEAEELTKQSGDEGSSRPMTPIENVDYLENYDLYEQRRGERDSSERGNLSFGRKRIDDTKLLEKCKGLYLEHVPHSKSSPELLPLFPSFSVICIGHSSLYNHSTGIRESPNFRSGSEFLLPWSVQLTVRTEQWLRELQFIGATPTERTFRTLQQQQQRNFERAAIMTSKEKVKLFIGFDYECPRGHRFMVVEPGKVLRHRRMSGTLKTDAAPLMDNDLAIWMPCPCKKEPRMAAQLMRIHIVTPKAPVRVSIQPLIQMPGDDGFFFPGQKERIELGWAKYYVMRLPYVYIGPSGTFHRPTVPEYRGKLLQRCIQQSMGGGQMEESNGGIEIGTRGDSCSMSANSSASSISVPDFVRVEEIPEECAIKRVPSALCSFVDPFCDPKKPVKTTFSDISSAAFNIRDGILRTPTIKSDALSSMFGVDLFFKQEYLQVTGSFKERGARFALLRLTEEQRRIGVIAASAGNHALSLAYHGSKLGIPVTVVMPKFAPLMKISSCESYKAKVILHGLNIQESKIFAYELAKEKNLKYINGFDNPDVIAGQGTIGLEILDQVGDVDAIVVPVGGGGLIAGVALAVKTLKPEVLIIGIESEMCPSFKNAMEHSDEPLYPEASLADGLAVPSVGHNAVFMADGLIDDLVTVCEESIALAILRLLEVQKAVVEGAGAVGLAAFISGKLDHLRGKRVVSILTGGNIDTTVLGRTIERGLAADGRLIKFDIVVSDRPGGMAELTNEIAKTGASIKDIFHERAWLAANVYSVCVRVICETRGEAHVRELISHLGKKYKQISFPGLSSSQNLSRKKEI</sequence>
<keyword evidence="10" id="KW-1185">Reference proteome</keyword>
<dbReference type="GO" id="GO:0016841">
    <property type="term" value="F:ammonia-lyase activity"/>
    <property type="evidence" value="ECO:0007669"/>
    <property type="project" value="UniProtKB-ARBA"/>
</dbReference>
<dbReference type="PANTHER" id="PTHR48078:SF19">
    <property type="entry name" value="ACT DOMAIN-CONTAINING PROTEIN"/>
    <property type="match status" value="1"/>
</dbReference>
<proteinExistence type="inferred from homology"/>
<evidence type="ECO:0000256" key="6">
    <source>
        <dbReference type="ARBA" id="ARBA00042605"/>
    </source>
</evidence>
<dbReference type="NCBIfam" id="TIGR01127">
    <property type="entry name" value="ilvA_1Cterm"/>
    <property type="match status" value="1"/>
</dbReference>
<evidence type="ECO:0000256" key="3">
    <source>
        <dbReference type="ARBA" id="ARBA00022898"/>
    </source>
</evidence>
<evidence type="ECO:0000313" key="10">
    <source>
        <dbReference type="Proteomes" id="UP001620626"/>
    </source>
</evidence>
<feature type="compositionally biased region" description="Acidic residues" evidence="7">
    <location>
        <begin position="667"/>
        <end position="676"/>
    </location>
</feature>
<evidence type="ECO:0000259" key="8">
    <source>
        <dbReference type="Pfam" id="PF00291"/>
    </source>
</evidence>
<reference evidence="9 10" key="1">
    <citation type="submission" date="2024-10" db="EMBL/GenBank/DDBJ databases">
        <authorList>
            <person name="Kim D."/>
        </authorList>
    </citation>
    <scope>NUCLEOTIDE SEQUENCE [LARGE SCALE GENOMIC DNA]</scope>
    <source>
        <strain evidence="9">BH-2024</strain>
    </source>
</reference>
<dbReference type="InterPro" id="IPR036052">
    <property type="entry name" value="TrpB-like_PALP_sf"/>
</dbReference>
<dbReference type="Pfam" id="PF10220">
    <property type="entry name" value="Smg8_Smg9"/>
    <property type="match status" value="1"/>
</dbReference>
<gene>
    <name evidence="9" type="ORF">niasHT_007826</name>
</gene>
<comment type="cofactor">
    <cofactor evidence="1">
        <name>pyridoxal 5'-phosphate</name>
        <dbReference type="ChEBI" id="CHEBI:597326"/>
    </cofactor>
</comment>
<evidence type="ECO:0000256" key="5">
    <source>
        <dbReference type="ARBA" id="ARBA00041766"/>
    </source>
</evidence>
<dbReference type="FunFam" id="3.40.50.1100:FF:000007">
    <property type="entry name" value="L-threonine dehydratase catabolic TdcB"/>
    <property type="match status" value="1"/>
</dbReference>
<organism evidence="9 10">
    <name type="scientific">Heterodera trifolii</name>
    <dbReference type="NCBI Taxonomy" id="157864"/>
    <lineage>
        <taxon>Eukaryota</taxon>
        <taxon>Metazoa</taxon>
        <taxon>Ecdysozoa</taxon>
        <taxon>Nematoda</taxon>
        <taxon>Chromadorea</taxon>
        <taxon>Rhabditida</taxon>
        <taxon>Tylenchina</taxon>
        <taxon>Tylenchomorpha</taxon>
        <taxon>Tylenchoidea</taxon>
        <taxon>Heteroderidae</taxon>
        <taxon>Heteroderinae</taxon>
        <taxon>Heterodera</taxon>
    </lineage>
</organism>
<dbReference type="PANTHER" id="PTHR48078">
    <property type="entry name" value="THREONINE DEHYDRATASE, MITOCHONDRIAL-RELATED"/>
    <property type="match status" value="1"/>
</dbReference>
<name>A0ABD2M235_9BILA</name>
<evidence type="ECO:0000256" key="1">
    <source>
        <dbReference type="ARBA" id="ARBA00001933"/>
    </source>
</evidence>
<evidence type="ECO:0000256" key="2">
    <source>
        <dbReference type="ARBA" id="ARBA00010869"/>
    </source>
</evidence>
<feature type="region of interest" description="Disordered" evidence="7">
    <location>
        <begin position="618"/>
        <end position="722"/>
    </location>
</feature>
<evidence type="ECO:0000256" key="7">
    <source>
        <dbReference type="SAM" id="MobiDB-lite"/>
    </source>
</evidence>
<evidence type="ECO:0000256" key="4">
    <source>
        <dbReference type="ARBA" id="ARBA00023239"/>
    </source>
</evidence>
<dbReference type="Gene3D" id="3.40.50.1100">
    <property type="match status" value="2"/>
</dbReference>
<evidence type="ECO:0000313" key="9">
    <source>
        <dbReference type="EMBL" id="KAL3120534.1"/>
    </source>
</evidence>
<dbReference type="CDD" id="cd01562">
    <property type="entry name" value="Thr-dehyd"/>
    <property type="match status" value="1"/>
</dbReference>
<dbReference type="EMBL" id="JBICBT010000207">
    <property type="protein sequence ID" value="KAL3120534.1"/>
    <property type="molecule type" value="Genomic_DNA"/>
</dbReference>
<comment type="similarity">
    <text evidence="2">Belongs to the serine/threonine dehydratase family.</text>
</comment>
<dbReference type="Proteomes" id="UP001620626">
    <property type="component" value="Unassembled WGS sequence"/>
</dbReference>
<accession>A0ABD2M235</accession>
<dbReference type="SUPFAM" id="SSF53686">
    <property type="entry name" value="Tryptophan synthase beta subunit-like PLP-dependent enzymes"/>
    <property type="match status" value="1"/>
</dbReference>
<keyword evidence="3" id="KW-0663">Pyridoxal phosphate</keyword>
<comment type="caution">
    <text evidence="9">The sequence shown here is derived from an EMBL/GenBank/DDBJ whole genome shotgun (WGS) entry which is preliminary data.</text>
</comment>
<feature type="region of interest" description="Disordered" evidence="7">
    <location>
        <begin position="575"/>
        <end position="597"/>
    </location>
</feature>